<dbReference type="AlphaFoldDB" id="A0A319FGR0"/>
<evidence type="ECO:0000256" key="1">
    <source>
        <dbReference type="SAM" id="MobiDB-lite"/>
    </source>
</evidence>
<proteinExistence type="predicted"/>
<feature type="region of interest" description="Disordered" evidence="1">
    <location>
        <begin position="1"/>
        <end position="29"/>
    </location>
</feature>
<evidence type="ECO:0000313" key="2">
    <source>
        <dbReference type="EMBL" id="PYI06123.1"/>
    </source>
</evidence>
<protein>
    <submittedName>
        <fullName evidence="2">Uncharacterized protein</fullName>
    </submittedName>
</protein>
<accession>A0A319FGR0</accession>
<evidence type="ECO:0000313" key="3">
    <source>
        <dbReference type="Proteomes" id="UP000248423"/>
    </source>
</evidence>
<name>A0A319FGR0_ASPSB</name>
<organism evidence="2 3">
    <name type="scientific">Aspergillus sclerotiicarbonarius (strain CBS 121057 / IBT 28362)</name>
    <dbReference type="NCBI Taxonomy" id="1448318"/>
    <lineage>
        <taxon>Eukaryota</taxon>
        <taxon>Fungi</taxon>
        <taxon>Dikarya</taxon>
        <taxon>Ascomycota</taxon>
        <taxon>Pezizomycotina</taxon>
        <taxon>Eurotiomycetes</taxon>
        <taxon>Eurotiomycetidae</taxon>
        <taxon>Eurotiales</taxon>
        <taxon>Aspergillaceae</taxon>
        <taxon>Aspergillus</taxon>
        <taxon>Aspergillus subgen. Circumdati</taxon>
    </lineage>
</organism>
<sequence>MPDDANRDAEGLAAGDTPDRHPHAGSTPLLRFPLPSKTIELIEDIMPLQSFIYSAYQTPTRKQSQKQISAIPVPIGFSPRPLHRAAISAMIYAVLVGNGPVGEVKNVFETPTSARWHPIIGGFPPRIGSIQVWGGPQEDKACASVEYDDQTFVL</sequence>
<dbReference type="Proteomes" id="UP000248423">
    <property type="component" value="Unassembled WGS sequence"/>
</dbReference>
<dbReference type="VEuPathDB" id="FungiDB:BO78DRAFT_419017"/>
<dbReference type="EMBL" id="KZ826352">
    <property type="protein sequence ID" value="PYI06123.1"/>
    <property type="molecule type" value="Genomic_DNA"/>
</dbReference>
<reference evidence="2 3" key="1">
    <citation type="submission" date="2018-02" db="EMBL/GenBank/DDBJ databases">
        <title>The genomes of Aspergillus section Nigri reveals drivers in fungal speciation.</title>
        <authorList>
            <consortium name="DOE Joint Genome Institute"/>
            <person name="Vesth T.C."/>
            <person name="Nybo J."/>
            <person name="Theobald S."/>
            <person name="Brandl J."/>
            <person name="Frisvad J.C."/>
            <person name="Nielsen K.F."/>
            <person name="Lyhne E.K."/>
            <person name="Kogle M.E."/>
            <person name="Kuo A."/>
            <person name="Riley R."/>
            <person name="Clum A."/>
            <person name="Nolan M."/>
            <person name="Lipzen A."/>
            <person name="Salamov A."/>
            <person name="Henrissat B."/>
            <person name="Wiebenga A."/>
            <person name="De vries R.P."/>
            <person name="Grigoriev I.V."/>
            <person name="Mortensen U.H."/>
            <person name="Andersen M.R."/>
            <person name="Baker S.E."/>
        </authorList>
    </citation>
    <scope>NUCLEOTIDE SEQUENCE [LARGE SCALE GENOMIC DNA]</scope>
    <source>
        <strain evidence="2 3">CBS 121057</strain>
    </source>
</reference>
<gene>
    <name evidence="2" type="ORF">BO78DRAFT_419017</name>
</gene>
<feature type="compositionally biased region" description="Basic and acidic residues" evidence="1">
    <location>
        <begin position="1"/>
        <end position="10"/>
    </location>
</feature>
<keyword evidence="3" id="KW-1185">Reference proteome</keyword>